<sequence length="733" mass="80482">MEVFEFVLIILTCVVASSVFDEFSRISIPVLQVIIGLIVALILPGVQEMRIDSELFLVLFIAPLLFNETREANPAALWKNHGSILSLAIGLVIAIVLSVGFTLHLLVPSIPLAAAFAFAAALGPTDAATVTALRSSVHLSNRQRTLLSGESLINDASGVVAFQFSVAAAVTGAFSALAATQSFAVLFIGGIVIGLMAGTLFSLLMAILSRMGFDDTTAHVLYEVISPFLIYLFAELCHVSGILAVVAGGLVMAQTTRRDTFTSTTAARQKLVSDNFWRIISFLINGTVFVLLGMQLPLAVTPGFNGGLSIFQILGVIATMTLILEGVRFLWLLVLEIRHGQHGLQFCGSDVETGTKADTKAPAGTRTSLLTNVLVTTIAGAKGAVTLSIALTLPYVIDSGAPFPQRELIITITAGTILASLLLADALLPRLAPKTVGNSLDERLRKGEIAVLEATTSELRSMMSDGRISEKYLPALRLTISRYTSRLFFERISTPEAARATMQMIRENNELQQSRLEELRLRHLKHHDTTPWSTILENLRSIRRSVGYINSLADIGMNAKTNNRIKIFINEAKYALKRLRNNSEIRQLEDNDRAYFQACLYAIELEYTEIDRLEEICRDESDPDRAAIAANLLVDHQSAVDSIWSRVNIGQEGAGTDMQRSYSLPYNLDTHEISPHFRQQIADARTYANDVDENALRVELDQIARLQYEGIIDREVASHLRENVYYLQMSIGD</sequence>
<feature type="transmembrane region" description="Helical" evidence="10">
    <location>
        <begin position="310"/>
        <end position="335"/>
    </location>
</feature>
<feature type="transmembrane region" description="Helical" evidence="10">
    <location>
        <begin position="26"/>
        <end position="43"/>
    </location>
</feature>
<dbReference type="Gene3D" id="6.10.140.1330">
    <property type="match status" value="1"/>
</dbReference>
<keyword evidence="5 10" id="KW-1133">Transmembrane helix</keyword>
<organism evidence="12 13">
    <name type="scientific">Lancefieldella rimae</name>
    <dbReference type="NCBI Taxonomy" id="1383"/>
    <lineage>
        <taxon>Bacteria</taxon>
        <taxon>Bacillati</taxon>
        <taxon>Actinomycetota</taxon>
        <taxon>Coriobacteriia</taxon>
        <taxon>Coriobacteriales</taxon>
        <taxon>Atopobiaceae</taxon>
        <taxon>Lancefieldella</taxon>
    </lineage>
</organism>
<dbReference type="InterPro" id="IPR018422">
    <property type="entry name" value="Cation/H_exchanger_CPA1"/>
</dbReference>
<evidence type="ECO:0000256" key="2">
    <source>
        <dbReference type="ARBA" id="ARBA00022448"/>
    </source>
</evidence>
<comment type="caution">
    <text evidence="12">The sequence shown here is derived from an EMBL/GenBank/DDBJ whole genome shotgun (WGS) entry which is preliminary data.</text>
</comment>
<dbReference type="InterPro" id="IPR006153">
    <property type="entry name" value="Cation/H_exchanger_TM"/>
</dbReference>
<feature type="transmembrane region" description="Helical" evidence="10">
    <location>
        <begin position="184"/>
        <end position="208"/>
    </location>
</feature>
<protein>
    <submittedName>
        <fullName evidence="12">Sodium hydrogen exchanger family protein</fullName>
    </submittedName>
</protein>
<feature type="transmembrane region" description="Helical" evidence="10">
    <location>
        <begin position="228"/>
        <end position="255"/>
    </location>
</feature>
<evidence type="ECO:0000313" key="12">
    <source>
        <dbReference type="EMBL" id="KRO01613.1"/>
    </source>
</evidence>
<evidence type="ECO:0000256" key="4">
    <source>
        <dbReference type="ARBA" id="ARBA00022692"/>
    </source>
</evidence>
<evidence type="ECO:0000256" key="5">
    <source>
        <dbReference type="ARBA" id="ARBA00022989"/>
    </source>
</evidence>
<keyword evidence="13" id="KW-1185">Reference proteome</keyword>
<dbReference type="EMBL" id="JQCP01000004">
    <property type="protein sequence ID" value="KRO01613.1"/>
    <property type="molecule type" value="Genomic_DNA"/>
</dbReference>
<feature type="domain" description="Cation/H+ exchanger transmembrane" evidence="11">
    <location>
        <begin position="15"/>
        <end position="424"/>
    </location>
</feature>
<keyword evidence="9" id="KW-0739">Sodium transport</keyword>
<feature type="transmembrane region" description="Helical" evidence="10">
    <location>
        <begin position="369"/>
        <end position="396"/>
    </location>
</feature>
<evidence type="ECO:0000313" key="13">
    <source>
        <dbReference type="Proteomes" id="UP000051927"/>
    </source>
</evidence>
<name>A0ABR5PYP1_9ACTN</name>
<feature type="transmembrane region" description="Helical" evidence="10">
    <location>
        <begin position="84"/>
        <end position="107"/>
    </location>
</feature>
<reference evidence="12 13" key="1">
    <citation type="journal article" date="2015" name="Genome Announc.">
        <title>Expanding the biotechnology potential of lactobacilli through comparative genomics of 213 strains and associated genera.</title>
        <authorList>
            <person name="Sun Z."/>
            <person name="Harris H.M."/>
            <person name="McCann A."/>
            <person name="Guo C."/>
            <person name="Argimon S."/>
            <person name="Zhang W."/>
            <person name="Yang X."/>
            <person name="Jeffery I.B."/>
            <person name="Cooney J.C."/>
            <person name="Kagawa T.F."/>
            <person name="Liu W."/>
            <person name="Song Y."/>
            <person name="Salvetti E."/>
            <person name="Wrobel A."/>
            <person name="Rasinkangas P."/>
            <person name="Parkhill J."/>
            <person name="Rea M.C."/>
            <person name="O'Sullivan O."/>
            <person name="Ritari J."/>
            <person name="Douillard F.P."/>
            <person name="Paul Ross R."/>
            <person name="Yang R."/>
            <person name="Briner A.E."/>
            <person name="Felis G.E."/>
            <person name="de Vos W.M."/>
            <person name="Barrangou R."/>
            <person name="Klaenhammer T.R."/>
            <person name="Caufield P.W."/>
            <person name="Cui Y."/>
            <person name="Zhang H."/>
            <person name="O'Toole P.W."/>
        </authorList>
    </citation>
    <scope>NUCLEOTIDE SEQUENCE [LARGE SCALE GENOMIC DNA]</scope>
    <source>
        <strain evidence="12 13">DSM 7090</strain>
    </source>
</reference>
<dbReference type="Pfam" id="PF00999">
    <property type="entry name" value="Na_H_Exchanger"/>
    <property type="match status" value="1"/>
</dbReference>
<feature type="transmembrane region" description="Helical" evidence="10">
    <location>
        <begin position="408"/>
        <end position="428"/>
    </location>
</feature>
<evidence type="ECO:0000256" key="3">
    <source>
        <dbReference type="ARBA" id="ARBA00022475"/>
    </source>
</evidence>
<evidence type="ECO:0000256" key="8">
    <source>
        <dbReference type="ARBA" id="ARBA00023136"/>
    </source>
</evidence>
<evidence type="ECO:0000256" key="7">
    <source>
        <dbReference type="ARBA" id="ARBA00023065"/>
    </source>
</evidence>
<dbReference type="RefSeq" id="WP_003150098.1">
    <property type="nucleotide sequence ID" value="NZ_JABZGV010000012.1"/>
</dbReference>
<gene>
    <name evidence="12" type="ORF">IV60_GL001485</name>
</gene>
<dbReference type="GeneID" id="84904964"/>
<dbReference type="Proteomes" id="UP000051927">
    <property type="component" value="Unassembled WGS sequence"/>
</dbReference>
<evidence type="ECO:0000256" key="10">
    <source>
        <dbReference type="SAM" id="Phobius"/>
    </source>
</evidence>
<keyword evidence="8 10" id="KW-0472">Membrane</keyword>
<keyword evidence="3" id="KW-1003">Cell membrane</keyword>
<keyword evidence="4 10" id="KW-0812">Transmembrane</keyword>
<feature type="transmembrane region" description="Helical" evidence="10">
    <location>
        <begin position="276"/>
        <end position="298"/>
    </location>
</feature>
<keyword evidence="6" id="KW-0915">Sodium</keyword>
<proteinExistence type="predicted"/>
<comment type="subcellular location">
    <subcellularLocation>
        <location evidence="1">Cell membrane</location>
        <topology evidence="1">Multi-pass membrane protein</topology>
    </subcellularLocation>
</comment>
<evidence type="ECO:0000256" key="1">
    <source>
        <dbReference type="ARBA" id="ARBA00004651"/>
    </source>
</evidence>
<dbReference type="PANTHER" id="PTHR10110">
    <property type="entry name" value="SODIUM/HYDROGEN EXCHANGER"/>
    <property type="match status" value="1"/>
</dbReference>
<dbReference type="PANTHER" id="PTHR10110:SF86">
    <property type="entry name" value="SODIUM_HYDROGEN EXCHANGER 7"/>
    <property type="match status" value="1"/>
</dbReference>
<evidence type="ECO:0000256" key="6">
    <source>
        <dbReference type="ARBA" id="ARBA00023053"/>
    </source>
</evidence>
<keyword evidence="7" id="KW-0406">Ion transport</keyword>
<keyword evidence="2" id="KW-0813">Transport</keyword>
<evidence type="ECO:0000259" key="11">
    <source>
        <dbReference type="Pfam" id="PF00999"/>
    </source>
</evidence>
<feature type="transmembrane region" description="Helical" evidence="10">
    <location>
        <begin position="156"/>
        <end position="177"/>
    </location>
</feature>
<accession>A0ABR5PYP1</accession>
<evidence type="ECO:0000256" key="9">
    <source>
        <dbReference type="ARBA" id="ARBA00023201"/>
    </source>
</evidence>